<dbReference type="SUPFAM" id="SSF110087">
    <property type="entry name" value="DR1885-like metal-binding protein"/>
    <property type="match status" value="1"/>
</dbReference>
<dbReference type="OrthoDB" id="9796962at2"/>
<dbReference type="PANTHER" id="PTHR36302">
    <property type="entry name" value="BLR7088 PROTEIN"/>
    <property type="match status" value="1"/>
</dbReference>
<dbReference type="InterPro" id="IPR058248">
    <property type="entry name" value="Lxx211020-like"/>
</dbReference>
<dbReference type="PANTHER" id="PTHR36302:SF1">
    <property type="entry name" value="COPPER CHAPERONE PCU(A)C"/>
    <property type="match status" value="1"/>
</dbReference>
<gene>
    <name evidence="3" type="ORF">SAMN04515678_104299</name>
</gene>
<dbReference type="RefSeq" id="WP_149755526.1">
    <property type="nucleotide sequence ID" value="NZ_FOMS01000004.1"/>
</dbReference>
<evidence type="ECO:0000313" key="4">
    <source>
        <dbReference type="Proteomes" id="UP000325289"/>
    </source>
</evidence>
<evidence type="ECO:0000256" key="1">
    <source>
        <dbReference type="SAM" id="MobiDB-lite"/>
    </source>
</evidence>
<proteinExistence type="predicted"/>
<feature type="signal peptide" evidence="2">
    <location>
        <begin position="1"/>
        <end position="20"/>
    </location>
</feature>
<evidence type="ECO:0008006" key="5">
    <source>
        <dbReference type="Google" id="ProtNLM"/>
    </source>
</evidence>
<dbReference type="Pfam" id="PF04314">
    <property type="entry name" value="PCuAC"/>
    <property type="match status" value="1"/>
</dbReference>
<keyword evidence="4" id="KW-1185">Reference proteome</keyword>
<dbReference type="InterPro" id="IPR036182">
    <property type="entry name" value="PCuAC_sf"/>
</dbReference>
<protein>
    <recommendedName>
        <fullName evidence="5">Copper(I)-binding protein</fullName>
    </recommendedName>
</protein>
<dbReference type="EMBL" id="FOMS01000004">
    <property type="protein sequence ID" value="SFD94023.1"/>
    <property type="molecule type" value="Genomic_DNA"/>
</dbReference>
<dbReference type="InterPro" id="IPR007410">
    <property type="entry name" value="LpqE-like"/>
</dbReference>
<evidence type="ECO:0000256" key="2">
    <source>
        <dbReference type="SAM" id="SignalP"/>
    </source>
</evidence>
<dbReference type="Proteomes" id="UP000325289">
    <property type="component" value="Unassembled WGS sequence"/>
</dbReference>
<evidence type="ECO:0000313" key="3">
    <source>
        <dbReference type="EMBL" id="SFD94023.1"/>
    </source>
</evidence>
<name>A0A1I1WKS9_9RHOB</name>
<organism evidence="3 4">
    <name type="scientific">Roseivivax sediminis</name>
    <dbReference type="NCBI Taxonomy" id="936889"/>
    <lineage>
        <taxon>Bacteria</taxon>
        <taxon>Pseudomonadati</taxon>
        <taxon>Pseudomonadota</taxon>
        <taxon>Alphaproteobacteria</taxon>
        <taxon>Rhodobacterales</taxon>
        <taxon>Roseobacteraceae</taxon>
        <taxon>Roseivivax</taxon>
    </lineage>
</organism>
<dbReference type="AlphaFoldDB" id="A0A1I1WKS9"/>
<keyword evidence="2" id="KW-0732">Signal</keyword>
<feature type="chain" id="PRO_5009301964" description="Copper(I)-binding protein" evidence="2">
    <location>
        <begin position="21"/>
        <end position="162"/>
    </location>
</feature>
<dbReference type="Gene3D" id="2.60.40.1890">
    <property type="entry name" value="PCu(A)C copper chaperone"/>
    <property type="match status" value="1"/>
</dbReference>
<feature type="region of interest" description="Disordered" evidence="1">
    <location>
        <begin position="142"/>
        <end position="162"/>
    </location>
</feature>
<sequence length="162" mass="16961">MKPILLAGAALALTATAAAADITLTDAYARSASPAAKSGAAFFVIENDTDSDDRLVSVASEAAAKVELHTHQEDDTGMMLMRPVEGGFAIPAGGTHALERGGDHVMFMGLTEGWEQGDTIPVTLTFENAGEMVIEIPVDNERQPDHGAHEHGDGHDMQGHDG</sequence>
<reference evidence="3 4" key="1">
    <citation type="submission" date="2016-10" db="EMBL/GenBank/DDBJ databases">
        <authorList>
            <person name="Varghese N."/>
            <person name="Submissions S."/>
        </authorList>
    </citation>
    <scope>NUCLEOTIDE SEQUENCE [LARGE SCALE GENOMIC DNA]</scope>
    <source>
        <strain evidence="4">YIM D21,KCTC 23444,ACCC 10710</strain>
    </source>
</reference>
<accession>A0A1I1WKS9</accession>